<evidence type="ECO:0000313" key="2">
    <source>
        <dbReference type="EMBL" id="KAJ1155747.1"/>
    </source>
</evidence>
<organism evidence="2 3">
    <name type="scientific">Pleurodeles waltl</name>
    <name type="common">Iberian ribbed newt</name>
    <dbReference type="NCBI Taxonomy" id="8319"/>
    <lineage>
        <taxon>Eukaryota</taxon>
        <taxon>Metazoa</taxon>
        <taxon>Chordata</taxon>
        <taxon>Craniata</taxon>
        <taxon>Vertebrata</taxon>
        <taxon>Euteleostomi</taxon>
        <taxon>Amphibia</taxon>
        <taxon>Batrachia</taxon>
        <taxon>Caudata</taxon>
        <taxon>Salamandroidea</taxon>
        <taxon>Salamandridae</taxon>
        <taxon>Pleurodelinae</taxon>
        <taxon>Pleurodeles</taxon>
    </lineage>
</organism>
<feature type="compositionally biased region" description="Polar residues" evidence="1">
    <location>
        <begin position="87"/>
        <end position="106"/>
    </location>
</feature>
<feature type="region of interest" description="Disordered" evidence="1">
    <location>
        <begin position="1"/>
        <end position="109"/>
    </location>
</feature>
<dbReference type="Proteomes" id="UP001066276">
    <property type="component" value="Chromosome 5"/>
</dbReference>
<gene>
    <name evidence="2" type="ORF">NDU88_008476</name>
</gene>
<evidence type="ECO:0000313" key="3">
    <source>
        <dbReference type="Proteomes" id="UP001066276"/>
    </source>
</evidence>
<name>A0AAV7RVU3_PLEWA</name>
<feature type="region of interest" description="Disordered" evidence="1">
    <location>
        <begin position="122"/>
        <end position="146"/>
    </location>
</feature>
<proteinExistence type="predicted"/>
<dbReference type="EMBL" id="JANPWB010000009">
    <property type="protein sequence ID" value="KAJ1155747.1"/>
    <property type="molecule type" value="Genomic_DNA"/>
</dbReference>
<dbReference type="AlphaFoldDB" id="A0AAV7RVU3"/>
<reference evidence="2" key="1">
    <citation type="journal article" date="2022" name="bioRxiv">
        <title>Sequencing and chromosome-scale assembly of the giantPleurodeles waltlgenome.</title>
        <authorList>
            <person name="Brown T."/>
            <person name="Elewa A."/>
            <person name="Iarovenko S."/>
            <person name="Subramanian E."/>
            <person name="Araus A.J."/>
            <person name="Petzold A."/>
            <person name="Susuki M."/>
            <person name="Suzuki K.-i.T."/>
            <person name="Hayashi T."/>
            <person name="Toyoda A."/>
            <person name="Oliveira C."/>
            <person name="Osipova E."/>
            <person name="Leigh N.D."/>
            <person name="Simon A."/>
            <person name="Yun M.H."/>
        </authorList>
    </citation>
    <scope>NUCLEOTIDE SEQUENCE</scope>
    <source>
        <strain evidence="2">20211129_DDA</strain>
        <tissue evidence="2">Liver</tissue>
    </source>
</reference>
<comment type="caution">
    <text evidence="2">The sequence shown here is derived from an EMBL/GenBank/DDBJ whole genome shotgun (WGS) entry which is preliminary data.</text>
</comment>
<accession>A0AAV7RVU3</accession>
<keyword evidence="3" id="KW-1185">Reference proteome</keyword>
<evidence type="ECO:0000256" key="1">
    <source>
        <dbReference type="SAM" id="MobiDB-lite"/>
    </source>
</evidence>
<protein>
    <submittedName>
        <fullName evidence="2">Uncharacterized protein</fullName>
    </submittedName>
</protein>
<sequence length="170" mass="17992">MPRGRTTQAPFPPTPVTTSRPHQGLSPPGDPRVYAVPPRGESSRGGAYTSTRRPCHHPPGSRPRATDRVHHLSVSVPPRLSRVPRQVTASPTSSRQAGQGSFNLQGNPGLPTARLLLHAAGAQSPPECQLPESALPPPPGPSVCHTSGPPATTCRIHTEQVRFSCLRSAL</sequence>